<keyword evidence="1" id="KW-0805">Transcription regulation</keyword>
<dbReference type="RefSeq" id="WP_284292500.1">
    <property type="nucleotide sequence ID" value="NZ_BSUK01000001.1"/>
</dbReference>
<dbReference type="InterPro" id="IPR046335">
    <property type="entry name" value="LacI/GalR-like_sensor"/>
</dbReference>
<reference evidence="6" key="1">
    <citation type="journal article" date="2019" name="Int. J. Syst. Evol. Microbiol.">
        <title>The Global Catalogue of Microorganisms (GCM) 10K type strain sequencing project: providing services to taxonomists for standard genome sequencing and annotation.</title>
        <authorList>
            <consortium name="The Broad Institute Genomics Platform"/>
            <consortium name="The Broad Institute Genome Sequencing Center for Infectious Disease"/>
            <person name="Wu L."/>
            <person name="Ma J."/>
        </authorList>
    </citation>
    <scope>NUCLEOTIDE SEQUENCE [LARGE SCALE GENOMIC DNA]</scope>
    <source>
        <strain evidence="6">NBRC 106348</strain>
    </source>
</reference>
<dbReference type="SUPFAM" id="SSF47413">
    <property type="entry name" value="lambda repressor-like DNA-binding domains"/>
    <property type="match status" value="1"/>
</dbReference>
<protein>
    <submittedName>
        <fullName evidence="5">LacI family transcriptional regulator</fullName>
    </submittedName>
</protein>
<dbReference type="PROSITE" id="PS50932">
    <property type="entry name" value="HTH_LACI_2"/>
    <property type="match status" value="1"/>
</dbReference>
<dbReference type="EMBL" id="BSUK01000001">
    <property type="protein sequence ID" value="GMA23499.1"/>
    <property type="molecule type" value="Genomic_DNA"/>
</dbReference>
<proteinExistence type="predicted"/>
<feature type="domain" description="HTH lacI-type" evidence="4">
    <location>
        <begin position="12"/>
        <end position="68"/>
    </location>
</feature>
<gene>
    <name evidence="5" type="primary">lacI_3</name>
    <name evidence="5" type="ORF">GCM10025864_12580</name>
</gene>
<dbReference type="Gene3D" id="3.40.50.2300">
    <property type="match status" value="2"/>
</dbReference>
<dbReference type="Gene3D" id="1.10.260.40">
    <property type="entry name" value="lambda repressor-like DNA-binding domains"/>
    <property type="match status" value="1"/>
</dbReference>
<keyword evidence="6" id="KW-1185">Reference proteome</keyword>
<accession>A0ABQ6HYB4</accession>
<dbReference type="Pfam" id="PF00356">
    <property type="entry name" value="LacI"/>
    <property type="match status" value="1"/>
</dbReference>
<sequence>MAERERTVSRRATLVDVARDAGVSLATASRTLNGSVDRVVGAELRARVLASAARLHYSPDANAQATARGRTTTIGLVVHDIADPYFAAIAAGVTAAADREGLVVTLASTGNDPGRELGFVELLDRQRARAVILAGARMGRGIADDTAGSDAGLGTALARYRERSGAVATIGQAVGDLPGVLVANRDGAAELARVVHDLGYRSFAILSGAGRNRSAADRVEGFVSALAGLGIDRASVAVVPSAFTRDGGYAGMRSLLESGTARPEVVLAANDVMAMGAITAARDLGLSVPRDVAVTGFDDVPSAVDVMPALTTVALPLARMGELAVGLALATPDGDAPARTTVTGVVRVRASTPRRP</sequence>
<dbReference type="PANTHER" id="PTHR30146:SF153">
    <property type="entry name" value="LACTOSE OPERON REPRESSOR"/>
    <property type="match status" value="1"/>
</dbReference>
<dbReference type="InterPro" id="IPR000843">
    <property type="entry name" value="HTH_LacI"/>
</dbReference>
<dbReference type="InterPro" id="IPR028082">
    <property type="entry name" value="Peripla_BP_I"/>
</dbReference>
<keyword evidence="3" id="KW-0804">Transcription</keyword>
<dbReference type="SMART" id="SM00354">
    <property type="entry name" value="HTH_LACI"/>
    <property type="match status" value="1"/>
</dbReference>
<dbReference type="SUPFAM" id="SSF53822">
    <property type="entry name" value="Periplasmic binding protein-like I"/>
    <property type="match status" value="1"/>
</dbReference>
<dbReference type="Pfam" id="PF13377">
    <property type="entry name" value="Peripla_BP_3"/>
    <property type="match status" value="1"/>
</dbReference>
<dbReference type="Proteomes" id="UP001157091">
    <property type="component" value="Unassembled WGS sequence"/>
</dbReference>
<evidence type="ECO:0000259" key="4">
    <source>
        <dbReference type="PROSITE" id="PS50932"/>
    </source>
</evidence>
<dbReference type="CDD" id="cd06267">
    <property type="entry name" value="PBP1_LacI_sugar_binding-like"/>
    <property type="match status" value="1"/>
</dbReference>
<organism evidence="5 6">
    <name type="scientific">Luteimicrobium album</name>
    <dbReference type="NCBI Taxonomy" id="1054550"/>
    <lineage>
        <taxon>Bacteria</taxon>
        <taxon>Bacillati</taxon>
        <taxon>Actinomycetota</taxon>
        <taxon>Actinomycetes</taxon>
        <taxon>Micrococcales</taxon>
        <taxon>Luteimicrobium</taxon>
    </lineage>
</organism>
<evidence type="ECO:0000313" key="6">
    <source>
        <dbReference type="Proteomes" id="UP001157091"/>
    </source>
</evidence>
<dbReference type="InterPro" id="IPR010982">
    <property type="entry name" value="Lambda_DNA-bd_dom_sf"/>
</dbReference>
<dbReference type="CDD" id="cd01392">
    <property type="entry name" value="HTH_LacI"/>
    <property type="match status" value="1"/>
</dbReference>
<comment type="caution">
    <text evidence="5">The sequence shown here is derived from an EMBL/GenBank/DDBJ whole genome shotgun (WGS) entry which is preliminary data.</text>
</comment>
<evidence type="ECO:0000256" key="2">
    <source>
        <dbReference type="ARBA" id="ARBA00023125"/>
    </source>
</evidence>
<dbReference type="PANTHER" id="PTHR30146">
    <property type="entry name" value="LACI-RELATED TRANSCRIPTIONAL REPRESSOR"/>
    <property type="match status" value="1"/>
</dbReference>
<evidence type="ECO:0000256" key="3">
    <source>
        <dbReference type="ARBA" id="ARBA00023163"/>
    </source>
</evidence>
<name>A0ABQ6HYB4_9MICO</name>
<evidence type="ECO:0000256" key="1">
    <source>
        <dbReference type="ARBA" id="ARBA00023015"/>
    </source>
</evidence>
<keyword evidence="2" id="KW-0238">DNA-binding</keyword>
<evidence type="ECO:0000313" key="5">
    <source>
        <dbReference type="EMBL" id="GMA23499.1"/>
    </source>
</evidence>